<evidence type="ECO:0000313" key="1">
    <source>
        <dbReference type="EMBL" id="PKA50834.1"/>
    </source>
</evidence>
<dbReference type="AlphaFoldDB" id="A0A2I0A5L5"/>
<dbReference type="Proteomes" id="UP000236161">
    <property type="component" value="Unassembled WGS sequence"/>
</dbReference>
<evidence type="ECO:0000313" key="2">
    <source>
        <dbReference type="Proteomes" id="UP000236161"/>
    </source>
</evidence>
<name>A0A2I0A5L5_9ASPA</name>
<sequence>MSFSCLAGVFKKKSGPSNLIRAVHLNGRVELHPVPATAGHVAGGPARGLAVWTVSGLLSPSPTPLRRADRLQPDCLYFILSHADVDAAHADSSMSSLIMLVKRLRAAADRKSHSCSKQTKLLSSGRELWQRLASPTGRRNWAPVLETVLESQSGPNGN</sequence>
<organism evidence="1 2">
    <name type="scientific">Apostasia shenzhenica</name>
    <dbReference type="NCBI Taxonomy" id="1088818"/>
    <lineage>
        <taxon>Eukaryota</taxon>
        <taxon>Viridiplantae</taxon>
        <taxon>Streptophyta</taxon>
        <taxon>Embryophyta</taxon>
        <taxon>Tracheophyta</taxon>
        <taxon>Spermatophyta</taxon>
        <taxon>Magnoliopsida</taxon>
        <taxon>Liliopsida</taxon>
        <taxon>Asparagales</taxon>
        <taxon>Orchidaceae</taxon>
        <taxon>Apostasioideae</taxon>
        <taxon>Apostasia</taxon>
    </lineage>
</organism>
<dbReference type="InterPro" id="IPR025322">
    <property type="entry name" value="PADRE_dom"/>
</dbReference>
<keyword evidence="2" id="KW-1185">Reference proteome</keyword>
<reference evidence="1 2" key="1">
    <citation type="journal article" date="2017" name="Nature">
        <title>The Apostasia genome and the evolution of orchids.</title>
        <authorList>
            <person name="Zhang G.Q."/>
            <person name="Liu K.W."/>
            <person name="Li Z."/>
            <person name="Lohaus R."/>
            <person name="Hsiao Y.Y."/>
            <person name="Niu S.C."/>
            <person name="Wang J.Y."/>
            <person name="Lin Y.C."/>
            <person name="Xu Q."/>
            <person name="Chen L.J."/>
            <person name="Yoshida K."/>
            <person name="Fujiwara S."/>
            <person name="Wang Z.W."/>
            <person name="Zhang Y.Q."/>
            <person name="Mitsuda N."/>
            <person name="Wang M."/>
            <person name="Liu G.H."/>
            <person name="Pecoraro L."/>
            <person name="Huang H.X."/>
            <person name="Xiao X.J."/>
            <person name="Lin M."/>
            <person name="Wu X.Y."/>
            <person name="Wu W.L."/>
            <person name="Chen Y.Y."/>
            <person name="Chang S.B."/>
            <person name="Sakamoto S."/>
            <person name="Ohme-Takagi M."/>
            <person name="Yagi M."/>
            <person name="Zeng S.J."/>
            <person name="Shen C.Y."/>
            <person name="Yeh C.M."/>
            <person name="Luo Y.B."/>
            <person name="Tsai W.C."/>
            <person name="Van de Peer Y."/>
            <person name="Liu Z.J."/>
        </authorList>
    </citation>
    <scope>NUCLEOTIDE SEQUENCE [LARGE SCALE GENOMIC DNA]</scope>
    <source>
        <strain evidence="2">cv. Shenzhen</strain>
        <tissue evidence="1">Stem</tissue>
    </source>
</reference>
<proteinExistence type="predicted"/>
<gene>
    <name evidence="1" type="ORF">AXF42_Ash007489</name>
</gene>
<accession>A0A2I0A5L5</accession>
<dbReference type="OrthoDB" id="736928at2759"/>
<dbReference type="Pfam" id="PF14009">
    <property type="entry name" value="PADRE"/>
    <property type="match status" value="1"/>
</dbReference>
<protein>
    <submittedName>
        <fullName evidence="1">Uncharacterized protein</fullName>
    </submittedName>
</protein>
<dbReference type="EMBL" id="KZ452015">
    <property type="protein sequence ID" value="PKA50834.1"/>
    <property type="molecule type" value="Genomic_DNA"/>
</dbReference>